<evidence type="ECO:0000256" key="6">
    <source>
        <dbReference type="ARBA" id="ARBA00032976"/>
    </source>
</evidence>
<keyword evidence="7" id="KW-0732">Signal</keyword>
<dbReference type="InterPro" id="IPR002509">
    <property type="entry name" value="NODB_dom"/>
</dbReference>
<dbReference type="InterPro" id="IPR050248">
    <property type="entry name" value="Polysacc_deacetylase_ArnD"/>
</dbReference>
<dbReference type="PANTHER" id="PTHR10587:SF133">
    <property type="entry name" value="CHITIN DEACETYLASE 1-RELATED"/>
    <property type="match status" value="1"/>
</dbReference>
<dbReference type="InterPro" id="IPR011330">
    <property type="entry name" value="Glyco_hydro/deAcase_b/a-brl"/>
</dbReference>
<dbReference type="CDD" id="cd10917">
    <property type="entry name" value="CE4_NodB_like_6s_7s"/>
    <property type="match status" value="1"/>
</dbReference>
<feature type="chain" id="PRO_5019307151" description="Chitooligosaccharide deacetylase" evidence="7">
    <location>
        <begin position="32"/>
        <end position="271"/>
    </location>
</feature>
<keyword evidence="5" id="KW-0378">Hydrolase</keyword>
<dbReference type="AlphaFoldDB" id="A0A431VIJ5"/>
<sequence>MTSRCPPHRLALSRRAALAGSAALVAVGPRAAVAGSATGPVDKPRSFAATHGSVPFDTRHLIPGASLDLARINPAAAGARVVALTIDDGPDANDRRILDLLKQHEARATFFCIGRKIAGAGVPIAKAIAESGNEVGSHSHTHPMMSDLSATEQERNLSRANAALAAIGVRPRWFRPPFGDFDDTTTGLATAQGMQTVLWTIDSQDWKNTPAATIAARVTDRLAPGAVVLMHSTKAETVKALPTILEAGHRKGFRFVTLTDWWAAMTAARSA</sequence>
<name>A0A431VIJ5_9PROT</name>
<dbReference type="GO" id="GO:0016810">
    <property type="term" value="F:hydrolase activity, acting on carbon-nitrogen (but not peptide) bonds"/>
    <property type="evidence" value="ECO:0007669"/>
    <property type="project" value="InterPro"/>
</dbReference>
<evidence type="ECO:0000256" key="5">
    <source>
        <dbReference type="ARBA" id="ARBA00022801"/>
    </source>
</evidence>
<dbReference type="InterPro" id="IPR006311">
    <property type="entry name" value="TAT_signal"/>
</dbReference>
<dbReference type="GO" id="GO:0016020">
    <property type="term" value="C:membrane"/>
    <property type="evidence" value="ECO:0007669"/>
    <property type="project" value="TreeGrafter"/>
</dbReference>
<dbReference type="EMBL" id="RXMA01000007">
    <property type="protein sequence ID" value="RTR21027.1"/>
    <property type="molecule type" value="Genomic_DNA"/>
</dbReference>
<feature type="signal peptide" evidence="7">
    <location>
        <begin position="1"/>
        <end position="31"/>
    </location>
</feature>
<evidence type="ECO:0000259" key="8">
    <source>
        <dbReference type="PROSITE" id="PS51677"/>
    </source>
</evidence>
<dbReference type="Pfam" id="PF01522">
    <property type="entry name" value="Polysacc_deac_1"/>
    <property type="match status" value="1"/>
</dbReference>
<dbReference type="RefSeq" id="WP_126614605.1">
    <property type="nucleotide sequence ID" value="NZ_JBHUCY010000029.1"/>
</dbReference>
<proteinExistence type="inferred from homology"/>
<dbReference type="OrthoDB" id="5291101at2"/>
<dbReference type="PANTHER" id="PTHR10587">
    <property type="entry name" value="GLYCOSYL TRANSFERASE-RELATED"/>
    <property type="match status" value="1"/>
</dbReference>
<dbReference type="GO" id="GO:0046872">
    <property type="term" value="F:metal ion binding"/>
    <property type="evidence" value="ECO:0007669"/>
    <property type="project" value="UniProtKB-KW"/>
</dbReference>
<dbReference type="PROSITE" id="PS51677">
    <property type="entry name" value="NODB"/>
    <property type="match status" value="1"/>
</dbReference>
<dbReference type="GO" id="GO:0005975">
    <property type="term" value="P:carbohydrate metabolic process"/>
    <property type="evidence" value="ECO:0007669"/>
    <property type="project" value="InterPro"/>
</dbReference>
<protein>
    <recommendedName>
        <fullName evidence="3">Chitooligosaccharide deacetylase</fullName>
    </recommendedName>
    <alternativeName>
        <fullName evidence="6">Nodulation protein B</fullName>
    </alternativeName>
</protein>
<gene>
    <name evidence="9" type="ORF">EJ903_09795</name>
</gene>
<dbReference type="SUPFAM" id="SSF88713">
    <property type="entry name" value="Glycoside hydrolase/deacetylase"/>
    <property type="match status" value="1"/>
</dbReference>
<dbReference type="PROSITE" id="PS51318">
    <property type="entry name" value="TAT"/>
    <property type="match status" value="1"/>
</dbReference>
<comment type="similarity">
    <text evidence="2">Belongs to the polysaccharide deacetylase family.</text>
</comment>
<evidence type="ECO:0000313" key="10">
    <source>
        <dbReference type="Proteomes" id="UP000277007"/>
    </source>
</evidence>
<evidence type="ECO:0000256" key="3">
    <source>
        <dbReference type="ARBA" id="ARBA00020071"/>
    </source>
</evidence>
<accession>A0A431VIJ5</accession>
<keyword evidence="4" id="KW-0479">Metal-binding</keyword>
<evidence type="ECO:0000256" key="2">
    <source>
        <dbReference type="ARBA" id="ARBA00010973"/>
    </source>
</evidence>
<dbReference type="Gene3D" id="3.20.20.370">
    <property type="entry name" value="Glycoside hydrolase/deacetylase"/>
    <property type="match status" value="1"/>
</dbReference>
<evidence type="ECO:0000256" key="1">
    <source>
        <dbReference type="ARBA" id="ARBA00003236"/>
    </source>
</evidence>
<evidence type="ECO:0000313" key="9">
    <source>
        <dbReference type="EMBL" id="RTR21027.1"/>
    </source>
</evidence>
<keyword evidence="10" id="KW-1185">Reference proteome</keyword>
<evidence type="ECO:0000256" key="7">
    <source>
        <dbReference type="SAM" id="SignalP"/>
    </source>
</evidence>
<reference evidence="9 10" key="1">
    <citation type="submission" date="2018-12" db="EMBL/GenBank/DDBJ databases">
        <authorList>
            <person name="Yang Y."/>
        </authorList>
    </citation>
    <scope>NUCLEOTIDE SEQUENCE [LARGE SCALE GENOMIC DNA]</scope>
    <source>
        <strain evidence="9 10">L-25-5w-1</strain>
    </source>
</reference>
<dbReference type="Proteomes" id="UP000277007">
    <property type="component" value="Unassembled WGS sequence"/>
</dbReference>
<organism evidence="9 10">
    <name type="scientific">Azospirillum griseum</name>
    <dbReference type="NCBI Taxonomy" id="2496639"/>
    <lineage>
        <taxon>Bacteria</taxon>
        <taxon>Pseudomonadati</taxon>
        <taxon>Pseudomonadota</taxon>
        <taxon>Alphaproteobacteria</taxon>
        <taxon>Rhodospirillales</taxon>
        <taxon>Azospirillaceae</taxon>
        <taxon>Azospirillum</taxon>
    </lineage>
</organism>
<comment type="caution">
    <text evidence="9">The sequence shown here is derived from an EMBL/GenBank/DDBJ whole genome shotgun (WGS) entry which is preliminary data.</text>
</comment>
<comment type="function">
    <text evidence="1">Is involved in generating a small heat-stable compound (Nod), an acylated oligomer of N-acetylglucosamine, that stimulates mitosis in various plant protoplasts.</text>
</comment>
<evidence type="ECO:0000256" key="4">
    <source>
        <dbReference type="ARBA" id="ARBA00022723"/>
    </source>
</evidence>
<feature type="domain" description="NodB homology" evidence="8">
    <location>
        <begin position="80"/>
        <end position="256"/>
    </location>
</feature>